<name>A0A6L3VW11_9ACTN</name>
<dbReference type="AlphaFoldDB" id="A0A6L3VW11"/>
<sequence length="258" mass="26118">MTVESADRAADAARYEVISGGYDAALFAAAAIPPAGRVLDIGCGYGATSRRAARLAARGSVLGNDISEPLLAQARAFADDEGLGNVAFEAGDAQTHPFPGGEFDVAISRFGMMFFRDPVAAFGNVHRALKAGGRLVFTTVGPPGGNDLPGIVAAAMPPAMADAPPSDVHSLSRPDRIATVLGAAGFAGVRSEPVETSIVLGPDAEAAASFVLAWSAFGGALDEAATGRARAALADAARPFETPGGVRLRGTAWLVTAV</sequence>
<dbReference type="OrthoDB" id="9777638at2"/>
<feature type="domain" description="Methyltransferase" evidence="1">
    <location>
        <begin position="38"/>
        <end position="133"/>
    </location>
</feature>
<keyword evidence="3" id="KW-1185">Reference proteome</keyword>
<dbReference type="InterPro" id="IPR029063">
    <property type="entry name" value="SAM-dependent_MTases_sf"/>
</dbReference>
<dbReference type="Pfam" id="PF13649">
    <property type="entry name" value="Methyltransf_25"/>
    <property type="match status" value="1"/>
</dbReference>
<dbReference type="PANTHER" id="PTHR43591">
    <property type="entry name" value="METHYLTRANSFERASE"/>
    <property type="match status" value="1"/>
</dbReference>
<dbReference type="Gene3D" id="3.40.50.150">
    <property type="entry name" value="Vaccinia Virus protein VP39"/>
    <property type="match status" value="1"/>
</dbReference>
<dbReference type="GO" id="GO:0032259">
    <property type="term" value="P:methylation"/>
    <property type="evidence" value="ECO:0007669"/>
    <property type="project" value="UniProtKB-KW"/>
</dbReference>
<dbReference type="SUPFAM" id="SSF53335">
    <property type="entry name" value="S-adenosyl-L-methionine-dependent methyltransferases"/>
    <property type="match status" value="1"/>
</dbReference>
<keyword evidence="2" id="KW-0489">Methyltransferase</keyword>
<dbReference type="EMBL" id="WBMR01000088">
    <property type="protein sequence ID" value="KAB2375080.1"/>
    <property type="molecule type" value="Genomic_DNA"/>
</dbReference>
<keyword evidence="2" id="KW-0808">Transferase</keyword>
<accession>A0A6L3VW11</accession>
<evidence type="ECO:0000313" key="2">
    <source>
        <dbReference type="EMBL" id="KAB2375080.1"/>
    </source>
</evidence>
<protein>
    <submittedName>
        <fullName evidence="2">Class I SAM-dependent methyltransferase</fullName>
    </submittedName>
</protein>
<reference evidence="2 3" key="1">
    <citation type="submission" date="2019-09" db="EMBL/GenBank/DDBJ databases">
        <title>Actinomadura physcomitrii sp. nov., a novel actinomycete isolated from moss [Physcomitrium sphaericum (Ludw) Fuernr].</title>
        <authorList>
            <person name="Liu C."/>
            <person name="Zhuang X."/>
        </authorList>
    </citation>
    <scope>NUCLEOTIDE SEQUENCE [LARGE SCALE GENOMIC DNA]</scope>
    <source>
        <strain evidence="2 3">CYP1-1B</strain>
    </source>
</reference>
<proteinExistence type="predicted"/>
<comment type="caution">
    <text evidence="2">The sequence shown here is derived from an EMBL/GenBank/DDBJ whole genome shotgun (WGS) entry which is preliminary data.</text>
</comment>
<dbReference type="PANTHER" id="PTHR43591:SF24">
    <property type="entry name" value="2-METHOXY-6-POLYPRENYL-1,4-BENZOQUINOL METHYLASE, MITOCHONDRIAL"/>
    <property type="match status" value="1"/>
</dbReference>
<dbReference type="CDD" id="cd02440">
    <property type="entry name" value="AdoMet_MTases"/>
    <property type="match status" value="1"/>
</dbReference>
<organism evidence="2 3">
    <name type="scientific">Actinomadura montaniterrae</name>
    <dbReference type="NCBI Taxonomy" id="1803903"/>
    <lineage>
        <taxon>Bacteria</taxon>
        <taxon>Bacillati</taxon>
        <taxon>Actinomycetota</taxon>
        <taxon>Actinomycetes</taxon>
        <taxon>Streptosporangiales</taxon>
        <taxon>Thermomonosporaceae</taxon>
        <taxon>Actinomadura</taxon>
    </lineage>
</organism>
<evidence type="ECO:0000313" key="3">
    <source>
        <dbReference type="Proteomes" id="UP000483004"/>
    </source>
</evidence>
<dbReference type="InterPro" id="IPR041698">
    <property type="entry name" value="Methyltransf_25"/>
</dbReference>
<dbReference type="GO" id="GO:0008168">
    <property type="term" value="F:methyltransferase activity"/>
    <property type="evidence" value="ECO:0007669"/>
    <property type="project" value="UniProtKB-KW"/>
</dbReference>
<evidence type="ECO:0000259" key="1">
    <source>
        <dbReference type="Pfam" id="PF13649"/>
    </source>
</evidence>
<dbReference type="RefSeq" id="WP_151542913.1">
    <property type="nucleotide sequence ID" value="NZ_WBMR01000088.1"/>
</dbReference>
<gene>
    <name evidence="2" type="ORF">F9B16_26630</name>
</gene>
<dbReference type="Proteomes" id="UP000483004">
    <property type="component" value="Unassembled WGS sequence"/>
</dbReference>